<protein>
    <submittedName>
        <fullName evidence="1">Uncharacterized protein</fullName>
    </submittedName>
</protein>
<evidence type="ECO:0000313" key="2">
    <source>
        <dbReference type="Proteomes" id="UP000051717"/>
    </source>
</evidence>
<accession>A0A0S8FZF3</accession>
<proteinExistence type="predicted"/>
<comment type="caution">
    <text evidence="1">The sequence shown here is derived from an EMBL/GenBank/DDBJ whole genome shotgun (WGS) entry which is preliminary data.</text>
</comment>
<gene>
    <name evidence="1" type="ORF">AMJ82_12260</name>
</gene>
<dbReference type="AlphaFoldDB" id="A0A0S8FZF3"/>
<organism evidence="1 2">
    <name type="scientific">candidate division TA06 bacterium SM23_40</name>
    <dbReference type="NCBI Taxonomy" id="1703774"/>
    <lineage>
        <taxon>Bacteria</taxon>
        <taxon>Bacteria division TA06</taxon>
    </lineage>
</organism>
<evidence type="ECO:0000313" key="1">
    <source>
        <dbReference type="EMBL" id="KPK65697.1"/>
    </source>
</evidence>
<reference evidence="1 2" key="1">
    <citation type="journal article" date="2015" name="Microbiome">
        <title>Genomic resolution of linkages in carbon, nitrogen, and sulfur cycling among widespread estuary sediment bacteria.</title>
        <authorList>
            <person name="Baker B.J."/>
            <person name="Lazar C.S."/>
            <person name="Teske A.P."/>
            <person name="Dick G.J."/>
        </authorList>
    </citation>
    <scope>NUCLEOTIDE SEQUENCE [LARGE SCALE GENOMIC DNA]</scope>
    <source>
        <strain evidence="1">SM23_40</strain>
    </source>
</reference>
<name>A0A0S8FZF3_UNCT6</name>
<sequence length="120" mass="14133">MTSERADIRSFQERFLHHALAILPKVRMIDLSISSPGAMRAWTRFTKANHQHLERMKETFTLPEMIRMLYFYGDGAGYWDDWHFPLVKNLVPPWQDILIYTGWSRWPAEGLLKAVKAAQE</sequence>
<dbReference type="Proteomes" id="UP000051717">
    <property type="component" value="Unassembled WGS sequence"/>
</dbReference>
<dbReference type="EMBL" id="LJUI01000182">
    <property type="protein sequence ID" value="KPK65697.1"/>
    <property type="molecule type" value="Genomic_DNA"/>
</dbReference>